<feature type="domain" description="Acyl-ACP thioesterase-like C-terminal" evidence="9">
    <location>
        <begin position="164"/>
        <end position="213"/>
    </location>
</feature>
<dbReference type="PANTHER" id="PTHR31727:SF6">
    <property type="entry name" value="OLEOYL-ACYL CARRIER PROTEIN THIOESTERASE 1, CHLOROPLASTIC"/>
    <property type="match status" value="1"/>
</dbReference>
<evidence type="ECO:0000256" key="1">
    <source>
        <dbReference type="ARBA" id="ARBA00006500"/>
    </source>
</evidence>
<evidence type="ECO:0000259" key="9">
    <source>
        <dbReference type="Pfam" id="PF20791"/>
    </source>
</evidence>
<protein>
    <submittedName>
        <fullName evidence="10">Thioesterase</fullName>
    </submittedName>
</protein>
<evidence type="ECO:0000256" key="3">
    <source>
        <dbReference type="ARBA" id="ARBA00022801"/>
    </source>
</evidence>
<dbReference type="InterPro" id="IPR045023">
    <property type="entry name" value="FATA/B"/>
</dbReference>
<evidence type="ECO:0000256" key="4">
    <source>
        <dbReference type="ARBA" id="ARBA00022832"/>
    </source>
</evidence>
<evidence type="ECO:0000313" key="10">
    <source>
        <dbReference type="EMBL" id="MDN5214157.1"/>
    </source>
</evidence>
<evidence type="ECO:0000313" key="11">
    <source>
        <dbReference type="Proteomes" id="UP001172083"/>
    </source>
</evidence>
<keyword evidence="11" id="KW-1185">Reference proteome</keyword>
<dbReference type="InterPro" id="IPR029069">
    <property type="entry name" value="HotDog_dom_sf"/>
</dbReference>
<keyword evidence="6" id="KW-0443">Lipid metabolism</keyword>
<dbReference type="EMBL" id="JAUJEB010000004">
    <property type="protein sequence ID" value="MDN5214157.1"/>
    <property type="molecule type" value="Genomic_DNA"/>
</dbReference>
<evidence type="ECO:0000256" key="2">
    <source>
        <dbReference type="ARBA" id="ARBA00022516"/>
    </source>
</evidence>
<evidence type="ECO:0000259" key="8">
    <source>
        <dbReference type="Pfam" id="PF01643"/>
    </source>
</evidence>
<evidence type="ECO:0000256" key="7">
    <source>
        <dbReference type="ARBA" id="ARBA00023160"/>
    </source>
</evidence>
<dbReference type="InterPro" id="IPR049427">
    <property type="entry name" value="Acyl-ACP_TE_C"/>
</dbReference>
<dbReference type="Proteomes" id="UP001172083">
    <property type="component" value="Unassembled WGS sequence"/>
</dbReference>
<accession>A0ABT8LB04</accession>
<reference evidence="10" key="1">
    <citation type="submission" date="2023-06" db="EMBL/GenBank/DDBJ databases">
        <title>Genomic of Agaribacillus aureum.</title>
        <authorList>
            <person name="Wang G."/>
        </authorList>
    </citation>
    <scope>NUCLEOTIDE SEQUENCE</scope>
    <source>
        <strain evidence="10">BMA12</strain>
    </source>
</reference>
<keyword evidence="4" id="KW-0276">Fatty acid metabolism</keyword>
<organism evidence="10 11">
    <name type="scientific">Agaribacillus aureus</name>
    <dbReference type="NCBI Taxonomy" id="3051825"/>
    <lineage>
        <taxon>Bacteria</taxon>
        <taxon>Pseudomonadati</taxon>
        <taxon>Bacteroidota</taxon>
        <taxon>Cytophagia</taxon>
        <taxon>Cytophagales</taxon>
        <taxon>Splendidivirgaceae</taxon>
        <taxon>Agaribacillus</taxon>
    </lineage>
</organism>
<keyword evidence="3" id="KW-0378">Hydrolase</keyword>
<dbReference type="Pfam" id="PF01643">
    <property type="entry name" value="Acyl-ACP_TE"/>
    <property type="match status" value="1"/>
</dbReference>
<dbReference type="PANTHER" id="PTHR31727">
    <property type="entry name" value="OLEOYL-ACYL CARRIER PROTEIN THIOESTERASE 1, CHLOROPLASTIC"/>
    <property type="match status" value="1"/>
</dbReference>
<dbReference type="Pfam" id="PF20791">
    <property type="entry name" value="Acyl-ACP_TE_C"/>
    <property type="match status" value="1"/>
</dbReference>
<comment type="caution">
    <text evidence="10">The sequence shown here is derived from an EMBL/GenBank/DDBJ whole genome shotgun (WGS) entry which is preliminary data.</text>
</comment>
<keyword evidence="7" id="KW-0275">Fatty acid biosynthesis</keyword>
<feature type="domain" description="Acyl-ACP thioesterase N-terminal hotdog" evidence="8">
    <location>
        <begin position="5"/>
        <end position="126"/>
    </location>
</feature>
<name>A0ABT8LB04_9BACT</name>
<gene>
    <name evidence="10" type="ORF">QQ020_18920</name>
</gene>
<dbReference type="RefSeq" id="WP_346759492.1">
    <property type="nucleotide sequence ID" value="NZ_JAUJEB010000004.1"/>
</dbReference>
<sequence length="253" mass="29950">MTLKSVWQESFRVKSYETDKDKSLKLHVLFYYLQECAWNHANHLQIGYQELIQQDLIWVLSKIKINMEQYPVWEDEVTVTTWPKSWDSLFAIRDFEITNSRGQRIGGATSAWLMVNIKKRRPQKIDHWKDSIPLNKKHGLNEELPKINAGNSPVYEEIRKVYPHEIDLHHHVNNAEYIKWITDLIGRHFEDKKAVEAIQINFQNEIFDREEITMGLDKMPDGSDNYYLHCTNRDCNKLGFNATVSLKNKYLPT</sequence>
<comment type="similarity">
    <text evidence="1">Belongs to the acyl-ACP thioesterase family.</text>
</comment>
<proteinExistence type="inferred from homology"/>
<evidence type="ECO:0000256" key="5">
    <source>
        <dbReference type="ARBA" id="ARBA00022946"/>
    </source>
</evidence>
<dbReference type="InterPro" id="IPR002864">
    <property type="entry name" value="Acyl-ACP_thioesterase_NHD"/>
</dbReference>
<dbReference type="Gene3D" id="3.10.129.10">
    <property type="entry name" value="Hotdog Thioesterase"/>
    <property type="match status" value="2"/>
</dbReference>
<evidence type="ECO:0000256" key="6">
    <source>
        <dbReference type="ARBA" id="ARBA00023098"/>
    </source>
</evidence>
<dbReference type="SUPFAM" id="SSF54637">
    <property type="entry name" value="Thioesterase/thiol ester dehydrase-isomerase"/>
    <property type="match status" value="2"/>
</dbReference>
<keyword evidence="2" id="KW-0444">Lipid biosynthesis</keyword>
<keyword evidence="5" id="KW-0809">Transit peptide</keyword>
<dbReference type="CDD" id="cd00586">
    <property type="entry name" value="4HBT"/>
    <property type="match status" value="1"/>
</dbReference>